<organism evidence="4 5">
    <name type="scientific">Eubacterium cellulosolvens (strain ATCC 43171 / JCM 9499 / 6)</name>
    <name type="common">Cillobacterium cellulosolvens</name>
    <dbReference type="NCBI Taxonomy" id="633697"/>
    <lineage>
        <taxon>Bacteria</taxon>
        <taxon>Bacillati</taxon>
        <taxon>Bacillota</taxon>
        <taxon>Clostridia</taxon>
        <taxon>Eubacteriales</taxon>
        <taxon>Eubacteriaceae</taxon>
        <taxon>Eubacterium</taxon>
    </lineage>
</organism>
<dbReference type="CDD" id="cd00254">
    <property type="entry name" value="LT-like"/>
    <property type="match status" value="1"/>
</dbReference>
<dbReference type="eggNOG" id="COG0741">
    <property type="taxonomic scope" value="Bacteria"/>
</dbReference>
<dbReference type="STRING" id="633697.EubceDRAFT1_0663"/>
<dbReference type="GO" id="GO:0000270">
    <property type="term" value="P:peptidoglycan metabolic process"/>
    <property type="evidence" value="ECO:0007669"/>
    <property type="project" value="InterPro"/>
</dbReference>
<dbReference type="HOGENOM" id="CLU_865302_0_0_9"/>
<dbReference type="SUPFAM" id="SSF53955">
    <property type="entry name" value="Lysozyme-like"/>
    <property type="match status" value="1"/>
</dbReference>
<dbReference type="PANTHER" id="PTHR37423">
    <property type="entry name" value="SOLUBLE LYTIC MUREIN TRANSGLYCOSYLASE-RELATED"/>
    <property type="match status" value="1"/>
</dbReference>
<dbReference type="Pfam" id="PF01464">
    <property type="entry name" value="SLT"/>
    <property type="match status" value="1"/>
</dbReference>
<evidence type="ECO:0000259" key="3">
    <source>
        <dbReference type="Pfam" id="PF01464"/>
    </source>
</evidence>
<name>I5ARS9_EUBC6</name>
<evidence type="ECO:0000313" key="4">
    <source>
        <dbReference type="EMBL" id="EIM56502.1"/>
    </source>
</evidence>
<comment type="similarity">
    <text evidence="1">Belongs to the transglycosylase Slt family.</text>
</comment>
<sequence>MNRVSDVTESYLTDLRSNTGIRQSRTTGNSVFDNALKVAQIESLKEKRRDLAVRKAAEEEARAAEEDVTVEDEEETLSEVTDLYSSSNALWTMAQNAGVGNLFSMIGSSFGSATGSSSGTEYYSGSEEMEQYFRKASQTYGLSTKFLKAVAKHESSFRADAVSYAGAVGVMQLMPGTAASLGVTDSYNAEQNIMGGAKLLKQLLEKYNGDLDLTLAAYNAGEGNVAKYGGVPSFAQVYVDGVKEKLREQGSSENDIYNTSDAYVQNINANMNPTFGMRTASGYGVYPSVDNSNYRNIVEMLRMQLLMNSTSDLGTMDFHST</sequence>
<dbReference type="AlphaFoldDB" id="I5ARS9"/>
<keyword evidence="2" id="KW-0175">Coiled coil</keyword>
<reference evidence="4 5" key="1">
    <citation type="submission" date="2010-08" db="EMBL/GenBank/DDBJ databases">
        <authorList>
            <consortium name="US DOE Joint Genome Institute (JGI-PGF)"/>
            <person name="Lucas S."/>
            <person name="Copeland A."/>
            <person name="Lapidus A."/>
            <person name="Cheng J.-F."/>
            <person name="Bruce D."/>
            <person name="Goodwin L."/>
            <person name="Pitluck S."/>
            <person name="Land M.L."/>
            <person name="Hauser L."/>
            <person name="Chang Y.-J."/>
            <person name="Anderson I.J."/>
            <person name="Johnson E."/>
            <person name="Mulhopadhyay B."/>
            <person name="Kyrpides N."/>
            <person name="Woyke T.J."/>
        </authorList>
    </citation>
    <scope>NUCLEOTIDE SEQUENCE [LARGE SCALE GENOMIC DNA]</scope>
    <source>
        <strain evidence="4 5">6</strain>
    </source>
</reference>
<protein>
    <submittedName>
        <fullName evidence="4">Soluble lytic murein transglycosylase-like protein</fullName>
    </submittedName>
</protein>
<evidence type="ECO:0000256" key="1">
    <source>
        <dbReference type="ARBA" id="ARBA00007734"/>
    </source>
</evidence>
<dbReference type="GO" id="GO:0016020">
    <property type="term" value="C:membrane"/>
    <property type="evidence" value="ECO:0007669"/>
    <property type="project" value="InterPro"/>
</dbReference>
<dbReference type="Proteomes" id="UP000005753">
    <property type="component" value="Chromosome"/>
</dbReference>
<keyword evidence="5" id="KW-1185">Reference proteome</keyword>
<feature type="coiled-coil region" evidence="2">
    <location>
        <begin position="41"/>
        <end position="74"/>
    </location>
</feature>
<dbReference type="InterPro" id="IPR023346">
    <property type="entry name" value="Lysozyme-like_dom_sf"/>
</dbReference>
<evidence type="ECO:0000256" key="2">
    <source>
        <dbReference type="SAM" id="Coils"/>
    </source>
</evidence>
<feature type="domain" description="Transglycosylase SLT" evidence="3">
    <location>
        <begin position="131"/>
        <end position="229"/>
    </location>
</feature>
<proteinExistence type="inferred from homology"/>
<gene>
    <name evidence="4" type="ORF">EubceDRAFT1_0663</name>
</gene>
<evidence type="ECO:0000313" key="5">
    <source>
        <dbReference type="Proteomes" id="UP000005753"/>
    </source>
</evidence>
<reference evidence="4 5" key="2">
    <citation type="submission" date="2012-02" db="EMBL/GenBank/DDBJ databases">
        <title>Improved High-Quality Draft sequence of Eubacterium cellulosolvens 6.</title>
        <authorList>
            <consortium name="US DOE Joint Genome Institute"/>
            <person name="Lucas S."/>
            <person name="Han J."/>
            <person name="Lapidus A."/>
            <person name="Cheng J.-F."/>
            <person name="Goodwin L."/>
            <person name="Pitluck S."/>
            <person name="Peters L."/>
            <person name="Mikhailova N."/>
            <person name="Gu W."/>
            <person name="Detter J.C."/>
            <person name="Han C."/>
            <person name="Tapia R."/>
            <person name="Land M."/>
            <person name="Hauser L."/>
            <person name="Kyrpides N."/>
            <person name="Ivanova N."/>
            <person name="Pagani I."/>
            <person name="Johnson E."/>
            <person name="Mukhopadhyay B."/>
            <person name="Anderson I."/>
            <person name="Woyke T."/>
        </authorList>
    </citation>
    <scope>NUCLEOTIDE SEQUENCE [LARGE SCALE GENOMIC DNA]</scope>
    <source>
        <strain evidence="4 5">6</strain>
    </source>
</reference>
<dbReference type="InterPro" id="IPR008258">
    <property type="entry name" value="Transglycosylase_SLT_dom_1"/>
</dbReference>
<dbReference type="PROSITE" id="PS00922">
    <property type="entry name" value="TRANSGLYCOSYLASE"/>
    <property type="match status" value="1"/>
</dbReference>
<dbReference type="GO" id="GO:0008933">
    <property type="term" value="F:peptidoglycan lytic transglycosylase activity"/>
    <property type="evidence" value="ECO:0007669"/>
    <property type="project" value="InterPro"/>
</dbReference>
<dbReference type="EMBL" id="CM001487">
    <property type="protein sequence ID" value="EIM56502.1"/>
    <property type="molecule type" value="Genomic_DNA"/>
</dbReference>
<accession>I5ARS9</accession>
<dbReference type="PANTHER" id="PTHR37423:SF2">
    <property type="entry name" value="MEMBRANE-BOUND LYTIC MUREIN TRANSGLYCOSYLASE C"/>
    <property type="match status" value="1"/>
</dbReference>
<dbReference type="Gene3D" id="1.10.530.10">
    <property type="match status" value="1"/>
</dbReference>
<dbReference type="InterPro" id="IPR000189">
    <property type="entry name" value="Transglyc_AS"/>
</dbReference>